<protein>
    <submittedName>
        <fullName evidence="1">Uncharacterized protein</fullName>
    </submittedName>
</protein>
<reference evidence="1 2" key="1">
    <citation type="submission" date="2016-03" db="EMBL/GenBank/DDBJ databases">
        <title>Comparative genomics of the ectomycorrhizal sister species Rhizopogon vinicolor and Rhizopogon vesiculosus (Basidiomycota: Boletales) reveals a divergence of the mating type B locus.</title>
        <authorList>
            <person name="Mujic A.B."/>
            <person name="Kuo A."/>
            <person name="Tritt A."/>
            <person name="Lipzen A."/>
            <person name="Chen C."/>
            <person name="Johnson J."/>
            <person name="Sharma A."/>
            <person name="Barry K."/>
            <person name="Grigoriev I.V."/>
            <person name="Spatafora J.W."/>
        </authorList>
    </citation>
    <scope>NUCLEOTIDE SEQUENCE [LARGE SCALE GENOMIC DNA]</scope>
    <source>
        <strain evidence="1 2">AM-OR11-056</strain>
    </source>
</reference>
<dbReference type="Proteomes" id="UP000183567">
    <property type="component" value="Unassembled WGS sequence"/>
</dbReference>
<dbReference type="OrthoDB" id="2922289at2759"/>
<evidence type="ECO:0000313" key="2">
    <source>
        <dbReference type="Proteomes" id="UP000183567"/>
    </source>
</evidence>
<accession>A0A1J8PQ53</accession>
<dbReference type="EMBL" id="LVVM01005282">
    <property type="protein sequence ID" value="OJA11013.1"/>
    <property type="molecule type" value="Genomic_DNA"/>
</dbReference>
<sequence>MFMRVHRSCVTCALNLISIPLGHRDLCDSIRLAREIGYVSVFHHFSQAYVRSHEIDLPVDPYWSSITYPNPTLDSYKIGEFGKLKDYYGWDVEDFLKRAAVAS</sequence>
<comment type="caution">
    <text evidence="1">The sequence shown here is derived from an EMBL/GenBank/DDBJ whole genome shotgun (WGS) entry which is preliminary data.</text>
</comment>
<organism evidence="1 2">
    <name type="scientific">Rhizopogon vesiculosus</name>
    <dbReference type="NCBI Taxonomy" id="180088"/>
    <lineage>
        <taxon>Eukaryota</taxon>
        <taxon>Fungi</taxon>
        <taxon>Dikarya</taxon>
        <taxon>Basidiomycota</taxon>
        <taxon>Agaricomycotina</taxon>
        <taxon>Agaricomycetes</taxon>
        <taxon>Agaricomycetidae</taxon>
        <taxon>Boletales</taxon>
        <taxon>Suillineae</taxon>
        <taxon>Rhizopogonaceae</taxon>
        <taxon>Rhizopogon</taxon>
    </lineage>
</organism>
<dbReference type="AlphaFoldDB" id="A0A1J8PQ53"/>
<name>A0A1J8PQ53_9AGAM</name>
<gene>
    <name evidence="1" type="ORF">AZE42_06440</name>
</gene>
<keyword evidence="2" id="KW-1185">Reference proteome</keyword>
<evidence type="ECO:0000313" key="1">
    <source>
        <dbReference type="EMBL" id="OJA11013.1"/>
    </source>
</evidence>
<proteinExistence type="predicted"/>